<dbReference type="GO" id="GO:0010181">
    <property type="term" value="F:FMN binding"/>
    <property type="evidence" value="ECO:0007669"/>
    <property type="project" value="TreeGrafter"/>
</dbReference>
<dbReference type="InterPro" id="IPR050712">
    <property type="entry name" value="NAD(P)H-dep_reductase"/>
</dbReference>
<dbReference type="KEGG" id="ksk:KSE_58740"/>
<dbReference type="Gene3D" id="3.40.50.360">
    <property type="match status" value="1"/>
</dbReference>
<feature type="domain" description="NADPH-dependent FMN reductase-like" evidence="1">
    <location>
        <begin position="7"/>
        <end position="149"/>
    </location>
</feature>
<dbReference type="InterPro" id="IPR005025">
    <property type="entry name" value="FMN_Rdtase-like_dom"/>
</dbReference>
<sequence>MSTEPLRVAVIIASVRKGRSGPTIANWFTGVAGRRGSLAVDLVDLADYDLPNSLTDQPDQELAAKLADIGGRLDRAEAFVVVTPEYNHSFPASLKALIDWHTTQWQAKPVGFVGYGGLAGGQRAIEHLRQIFAECHMVSVRDAVGFHSHWGLFDNEGNLIDPTHHESAAKSLLDGLEWWGTALRDKKAQQPYGS</sequence>
<dbReference type="RefSeq" id="WP_014138941.1">
    <property type="nucleotide sequence ID" value="NC_016109.1"/>
</dbReference>
<dbReference type="eggNOG" id="COG0431">
    <property type="taxonomic scope" value="Bacteria"/>
</dbReference>
<dbReference type="Pfam" id="PF03358">
    <property type="entry name" value="FMN_red"/>
    <property type="match status" value="1"/>
</dbReference>
<protein>
    <submittedName>
        <fullName evidence="2">Putative oxidoreductase</fullName>
    </submittedName>
</protein>
<dbReference type="Proteomes" id="UP000007076">
    <property type="component" value="Chromosome"/>
</dbReference>
<keyword evidence="3" id="KW-1185">Reference proteome</keyword>
<gene>
    <name evidence="2" type="ordered locus">KSE_58740</name>
</gene>
<dbReference type="EMBL" id="AP010968">
    <property type="protein sequence ID" value="BAJ31644.1"/>
    <property type="molecule type" value="Genomic_DNA"/>
</dbReference>
<dbReference type="PATRIC" id="fig|452652.3.peg.5881"/>
<evidence type="ECO:0000313" key="2">
    <source>
        <dbReference type="EMBL" id="BAJ31644.1"/>
    </source>
</evidence>
<proteinExistence type="predicted"/>
<dbReference type="HOGENOM" id="CLU_055322_2_2_11"/>
<evidence type="ECO:0000259" key="1">
    <source>
        <dbReference type="Pfam" id="PF03358"/>
    </source>
</evidence>
<dbReference type="STRING" id="452652.KSE_58740"/>
<dbReference type="PANTHER" id="PTHR30543">
    <property type="entry name" value="CHROMATE REDUCTASE"/>
    <property type="match status" value="1"/>
</dbReference>
<dbReference type="GO" id="GO:0005829">
    <property type="term" value="C:cytosol"/>
    <property type="evidence" value="ECO:0007669"/>
    <property type="project" value="TreeGrafter"/>
</dbReference>
<reference evidence="2 3" key="1">
    <citation type="journal article" date="2010" name="DNA Res.">
        <title>Genome sequence of Kitasatospora setae NBRC 14216T: an evolutionary snapshot of the family Streptomycetaceae.</title>
        <authorList>
            <person name="Ichikawa N."/>
            <person name="Oguchi A."/>
            <person name="Ikeda H."/>
            <person name="Ishikawa J."/>
            <person name="Kitani S."/>
            <person name="Watanabe Y."/>
            <person name="Nakamura S."/>
            <person name="Katano Y."/>
            <person name="Kishi E."/>
            <person name="Sasagawa M."/>
            <person name="Ankai A."/>
            <person name="Fukui S."/>
            <person name="Hashimoto Y."/>
            <person name="Kamata S."/>
            <person name="Otoguro M."/>
            <person name="Tanikawa S."/>
            <person name="Nihira T."/>
            <person name="Horinouchi S."/>
            <person name="Ohnishi Y."/>
            <person name="Hayakawa M."/>
            <person name="Kuzuyama T."/>
            <person name="Arisawa A."/>
            <person name="Nomoto F."/>
            <person name="Miura H."/>
            <person name="Takahashi Y."/>
            <person name="Fujita N."/>
        </authorList>
    </citation>
    <scope>NUCLEOTIDE SEQUENCE [LARGE SCALE GENOMIC DNA]</scope>
    <source>
        <strain evidence="3">ATCC 33774 / DSM 43861 / JCM 3304 / KCC A-0304 / NBRC 14216 / KM-6054</strain>
    </source>
</reference>
<dbReference type="GO" id="GO:0016491">
    <property type="term" value="F:oxidoreductase activity"/>
    <property type="evidence" value="ECO:0007669"/>
    <property type="project" value="InterPro"/>
</dbReference>
<organism evidence="2 3">
    <name type="scientific">Kitasatospora setae (strain ATCC 33774 / DSM 43861 / JCM 3304 / KCC A-0304 / NBRC 14216 / KM-6054)</name>
    <name type="common">Streptomyces setae</name>
    <dbReference type="NCBI Taxonomy" id="452652"/>
    <lineage>
        <taxon>Bacteria</taxon>
        <taxon>Bacillati</taxon>
        <taxon>Actinomycetota</taxon>
        <taxon>Actinomycetes</taxon>
        <taxon>Kitasatosporales</taxon>
        <taxon>Streptomycetaceae</taxon>
        <taxon>Kitasatospora</taxon>
    </lineage>
</organism>
<evidence type="ECO:0000313" key="3">
    <source>
        <dbReference type="Proteomes" id="UP000007076"/>
    </source>
</evidence>
<dbReference type="AlphaFoldDB" id="E4N0G0"/>
<name>E4N0G0_KITSK</name>
<accession>E4N0G0</accession>
<dbReference type="InterPro" id="IPR029039">
    <property type="entry name" value="Flavoprotein-like_sf"/>
</dbReference>
<dbReference type="PANTHER" id="PTHR30543:SF21">
    <property type="entry name" value="NAD(P)H-DEPENDENT FMN REDUCTASE LOT6"/>
    <property type="match status" value="1"/>
</dbReference>
<dbReference type="SUPFAM" id="SSF52218">
    <property type="entry name" value="Flavoproteins"/>
    <property type="match status" value="1"/>
</dbReference>